<dbReference type="Proteomes" id="UP000746612">
    <property type="component" value="Unassembled WGS sequence"/>
</dbReference>
<accession>A0A4E9EFS8</accession>
<protein>
    <submittedName>
        <fullName evidence="3">Uncharacterized protein</fullName>
    </submittedName>
</protein>
<dbReference type="EMBL" id="CAAKMV010000153">
    <property type="protein sequence ID" value="VIO61752.1"/>
    <property type="molecule type" value="Genomic_DNA"/>
</dbReference>
<reference evidence="3" key="1">
    <citation type="submission" date="2019-04" db="EMBL/GenBank/DDBJ databases">
        <authorList>
            <person name="Melise S."/>
            <person name="Noan J."/>
            <person name="Okalmin O."/>
        </authorList>
    </citation>
    <scope>NUCLEOTIDE SEQUENCE</scope>
    <source>
        <strain evidence="3">FN9</strain>
    </source>
</reference>
<proteinExistence type="predicted"/>
<feature type="region of interest" description="Disordered" evidence="1">
    <location>
        <begin position="1"/>
        <end position="73"/>
    </location>
</feature>
<feature type="compositionally biased region" description="Basic and acidic residues" evidence="1">
    <location>
        <begin position="43"/>
        <end position="73"/>
    </location>
</feature>
<reference evidence="2" key="2">
    <citation type="submission" date="2021-03" db="EMBL/GenBank/DDBJ databases">
        <authorList>
            <person name="Alouane T."/>
            <person name="Langin T."/>
            <person name="Bonhomme L."/>
        </authorList>
    </citation>
    <scope>NUCLEOTIDE SEQUENCE</scope>
    <source>
        <strain evidence="2">MDC_Fg202</strain>
    </source>
</reference>
<feature type="compositionally biased region" description="Polar residues" evidence="1">
    <location>
        <begin position="1"/>
        <end position="20"/>
    </location>
</feature>
<dbReference type="EMBL" id="CAJPIJ010000116">
    <property type="protein sequence ID" value="CAG1980044.1"/>
    <property type="molecule type" value="Genomic_DNA"/>
</dbReference>
<evidence type="ECO:0000313" key="3">
    <source>
        <dbReference type="EMBL" id="VIO61752.1"/>
    </source>
</evidence>
<organism evidence="3">
    <name type="scientific">Gibberella zeae</name>
    <name type="common">Wheat head blight fungus</name>
    <name type="synonym">Fusarium graminearum</name>
    <dbReference type="NCBI Taxonomy" id="5518"/>
    <lineage>
        <taxon>Eukaryota</taxon>
        <taxon>Fungi</taxon>
        <taxon>Dikarya</taxon>
        <taxon>Ascomycota</taxon>
        <taxon>Pezizomycotina</taxon>
        <taxon>Sordariomycetes</taxon>
        <taxon>Hypocreomycetidae</taxon>
        <taxon>Hypocreales</taxon>
        <taxon>Nectriaceae</taxon>
        <taxon>Fusarium</taxon>
    </lineage>
</organism>
<evidence type="ECO:0000256" key="1">
    <source>
        <dbReference type="SAM" id="MobiDB-lite"/>
    </source>
</evidence>
<sequence length="73" mass="8375">MKPMAMQSSAMASPQENNLGPSKHGAYGCDRSRSYPNRTLRGAQRDWKAIQRHERQYGSHSDKTELRREAWLG</sequence>
<evidence type="ECO:0000313" key="2">
    <source>
        <dbReference type="EMBL" id="CAG1980044.1"/>
    </source>
</evidence>
<gene>
    <name evidence="3" type="ORF">FUG_LOCUS452743</name>
    <name evidence="2" type="ORF">MDCFG202_LOCUS198050</name>
</gene>
<name>A0A4E9EFS8_GIBZA</name>
<dbReference type="AlphaFoldDB" id="A0A4E9EFS8"/>